<comment type="caution">
    <text evidence="3">The sequence shown here is derived from an EMBL/GenBank/DDBJ whole genome shotgun (WGS) entry which is preliminary data.</text>
</comment>
<dbReference type="RefSeq" id="WP_027313870.1">
    <property type="nucleotide sequence ID" value="NZ_JAUESS010000010.1"/>
</dbReference>
<reference evidence="3 4" key="1">
    <citation type="submission" date="2024-09" db="EMBL/GenBank/DDBJ databases">
        <authorList>
            <person name="Sun Q."/>
            <person name="Mori K."/>
        </authorList>
    </citation>
    <scope>NUCLEOTIDE SEQUENCE [LARGE SCALE GENOMIC DNA]</scope>
    <source>
        <strain evidence="3 4">ATCC 51285</strain>
    </source>
</reference>
<dbReference type="InterPro" id="IPR007372">
    <property type="entry name" value="Lipid/polyisoprenoid-bd_YceI"/>
</dbReference>
<accession>A0ABV5Z942</accession>
<dbReference type="InterPro" id="IPR036761">
    <property type="entry name" value="TTHA0802/YceI-like_sf"/>
</dbReference>
<dbReference type="SMART" id="SM00867">
    <property type="entry name" value="YceI"/>
    <property type="match status" value="1"/>
</dbReference>
<dbReference type="PANTHER" id="PTHR34406:SF1">
    <property type="entry name" value="PROTEIN YCEI"/>
    <property type="match status" value="1"/>
</dbReference>
<sequence>MRNLTKGIVFSAIASFGSLAYAADYSIDAGHSTVQFVIGHLGVSQTIGRFNTFSGDFSFDNDNPSAASVTLMVDTASIDTNHEKRDEHLASPDFLDVKQFPEMTFKSTAYEGTAEAGKLTGELTLHGVTKSVTFDVQKIGEGNDPWGGYRAGFNAQTTLNRSEFGITNFIPGVSDETQVNIFIEGIRK</sequence>
<feature type="domain" description="Lipid/polyisoprenoid-binding YceI-like" evidence="2">
    <location>
        <begin position="24"/>
        <end position="186"/>
    </location>
</feature>
<dbReference type="PANTHER" id="PTHR34406">
    <property type="entry name" value="PROTEIN YCEI"/>
    <property type="match status" value="1"/>
</dbReference>
<evidence type="ECO:0000313" key="4">
    <source>
        <dbReference type="Proteomes" id="UP001589628"/>
    </source>
</evidence>
<dbReference type="Proteomes" id="UP001589628">
    <property type="component" value="Unassembled WGS sequence"/>
</dbReference>
<evidence type="ECO:0000313" key="3">
    <source>
        <dbReference type="EMBL" id="MFB9885806.1"/>
    </source>
</evidence>
<name>A0ABV5Z942_9GAMM</name>
<gene>
    <name evidence="3" type="ORF">ACFFLH_05240</name>
</gene>
<dbReference type="Pfam" id="PF04264">
    <property type="entry name" value="YceI"/>
    <property type="match status" value="1"/>
</dbReference>
<dbReference type="EMBL" id="JBHLZN010000001">
    <property type="protein sequence ID" value="MFB9885806.1"/>
    <property type="molecule type" value="Genomic_DNA"/>
</dbReference>
<feature type="chain" id="PRO_5047380526" evidence="1">
    <location>
        <begin position="23"/>
        <end position="188"/>
    </location>
</feature>
<evidence type="ECO:0000256" key="1">
    <source>
        <dbReference type="SAM" id="SignalP"/>
    </source>
</evidence>
<protein>
    <submittedName>
        <fullName evidence="3">YceI family protein</fullName>
    </submittedName>
</protein>
<dbReference type="SUPFAM" id="SSF101874">
    <property type="entry name" value="YceI-like"/>
    <property type="match status" value="1"/>
</dbReference>
<dbReference type="Gene3D" id="2.40.128.110">
    <property type="entry name" value="Lipid/polyisoprenoid-binding, YceI-like"/>
    <property type="match status" value="1"/>
</dbReference>
<keyword evidence="4" id="KW-1185">Reference proteome</keyword>
<proteinExistence type="predicted"/>
<keyword evidence="1" id="KW-0732">Signal</keyword>
<evidence type="ECO:0000259" key="2">
    <source>
        <dbReference type="SMART" id="SM00867"/>
    </source>
</evidence>
<feature type="signal peptide" evidence="1">
    <location>
        <begin position="1"/>
        <end position="22"/>
    </location>
</feature>
<organism evidence="3 4">
    <name type="scientific">Balneatrix alpica</name>
    <dbReference type="NCBI Taxonomy" id="75684"/>
    <lineage>
        <taxon>Bacteria</taxon>
        <taxon>Pseudomonadati</taxon>
        <taxon>Pseudomonadota</taxon>
        <taxon>Gammaproteobacteria</taxon>
        <taxon>Oceanospirillales</taxon>
        <taxon>Balneatrichaceae</taxon>
        <taxon>Balneatrix</taxon>
    </lineage>
</organism>